<dbReference type="SMART" id="SM00852">
    <property type="entry name" value="MoCF_biosynth"/>
    <property type="match status" value="1"/>
</dbReference>
<dbReference type="CDD" id="cd00887">
    <property type="entry name" value="MoeA"/>
    <property type="match status" value="1"/>
</dbReference>
<dbReference type="Pfam" id="PF03454">
    <property type="entry name" value="MoeA_C"/>
    <property type="match status" value="1"/>
</dbReference>
<accession>A0A498L045</accession>
<evidence type="ECO:0000313" key="5">
    <source>
        <dbReference type="Proteomes" id="UP000289691"/>
    </source>
</evidence>
<dbReference type="Proteomes" id="UP000289691">
    <property type="component" value="Unassembled WGS sequence"/>
</dbReference>
<comment type="caution">
    <text evidence="4">The sequence shown here is derived from an EMBL/GenBank/DDBJ whole genome shotgun (WGS) entry which is preliminary data.</text>
</comment>
<evidence type="ECO:0000256" key="1">
    <source>
        <dbReference type="ARBA" id="ARBA00005046"/>
    </source>
</evidence>
<comment type="pathway">
    <text evidence="1">Cofactor biosynthesis; molybdopterin biosynthesis.</text>
</comment>
<dbReference type="InterPro" id="IPR036135">
    <property type="entry name" value="MoeA_linker/N_sf"/>
</dbReference>
<dbReference type="Gene3D" id="2.40.340.10">
    <property type="entry name" value="MoeA, C-terminal, domain IV"/>
    <property type="match status" value="1"/>
</dbReference>
<dbReference type="Gene3D" id="2.170.190.11">
    <property type="entry name" value="Molybdopterin biosynthesis moea protein, domain 3"/>
    <property type="match status" value="1"/>
</dbReference>
<reference evidence="4 5" key="1">
    <citation type="submission" date="2019-01" db="EMBL/GenBank/DDBJ databases">
        <title>Halorientalis sp. F13-25 a new haloarchaeum isolated from hypersaline water.</title>
        <authorList>
            <person name="Ana D.-V."/>
            <person name="Cristina S.-P."/>
            <person name="Antonio V."/>
        </authorList>
    </citation>
    <scope>NUCLEOTIDE SEQUENCE [LARGE SCALE GENOMIC DNA]</scope>
    <source>
        <strain evidence="4 5">F13-25</strain>
    </source>
</reference>
<dbReference type="Pfam" id="PF00994">
    <property type="entry name" value="MoCF_biosynth"/>
    <property type="match status" value="1"/>
</dbReference>
<dbReference type="InterPro" id="IPR001453">
    <property type="entry name" value="MoaB/Mog_dom"/>
</dbReference>
<organism evidence="4 5">
    <name type="scientific">Halorientalis pallida</name>
    <dbReference type="NCBI Taxonomy" id="2479928"/>
    <lineage>
        <taxon>Archaea</taxon>
        <taxon>Methanobacteriati</taxon>
        <taxon>Methanobacteriota</taxon>
        <taxon>Stenosarchaea group</taxon>
        <taxon>Halobacteria</taxon>
        <taxon>Halobacteriales</taxon>
        <taxon>Haloarculaceae</taxon>
        <taxon>Halorientalis</taxon>
    </lineage>
</organism>
<protein>
    <submittedName>
        <fullName evidence="4">Molybdopterin molybdenumtransferase MoeA</fullName>
    </submittedName>
</protein>
<dbReference type="InterPro" id="IPR005111">
    <property type="entry name" value="MoeA_C_domain_IV"/>
</dbReference>
<dbReference type="NCBIfam" id="TIGR00177">
    <property type="entry name" value="molyb_syn"/>
    <property type="match status" value="1"/>
</dbReference>
<evidence type="ECO:0000256" key="2">
    <source>
        <dbReference type="ARBA" id="ARBA00023150"/>
    </source>
</evidence>
<dbReference type="InterPro" id="IPR005110">
    <property type="entry name" value="MoeA_linker/N"/>
</dbReference>
<dbReference type="GO" id="GO:0006777">
    <property type="term" value="P:Mo-molybdopterin cofactor biosynthetic process"/>
    <property type="evidence" value="ECO:0007669"/>
    <property type="project" value="UniProtKB-KW"/>
</dbReference>
<keyword evidence="5" id="KW-1185">Reference proteome</keyword>
<evidence type="ECO:0000313" key="4">
    <source>
        <dbReference type="EMBL" id="RXK51689.1"/>
    </source>
</evidence>
<dbReference type="GO" id="GO:0061599">
    <property type="term" value="F:molybdopterin molybdotransferase activity"/>
    <property type="evidence" value="ECO:0007669"/>
    <property type="project" value="TreeGrafter"/>
</dbReference>
<dbReference type="OrthoDB" id="31371at2157"/>
<dbReference type="NCBIfam" id="NF045515">
    <property type="entry name" value="Glp_gephyrin"/>
    <property type="match status" value="1"/>
</dbReference>
<dbReference type="Pfam" id="PF03453">
    <property type="entry name" value="MoeA_N"/>
    <property type="match status" value="1"/>
</dbReference>
<dbReference type="Gene3D" id="3.40.980.10">
    <property type="entry name" value="MoaB/Mog-like domain"/>
    <property type="match status" value="1"/>
</dbReference>
<name>A0A498L045_9EURY</name>
<dbReference type="EMBL" id="RDFA01000001">
    <property type="protein sequence ID" value="RXK51689.1"/>
    <property type="molecule type" value="Genomic_DNA"/>
</dbReference>
<dbReference type="RefSeq" id="WP_129067550.1">
    <property type="nucleotide sequence ID" value="NZ_RDFA01000001.1"/>
</dbReference>
<feature type="domain" description="MoaB/Mog" evidence="3">
    <location>
        <begin position="187"/>
        <end position="321"/>
    </location>
</feature>
<dbReference type="SUPFAM" id="SSF63882">
    <property type="entry name" value="MoeA N-terminal region -like"/>
    <property type="match status" value="1"/>
</dbReference>
<dbReference type="Gene3D" id="3.90.105.10">
    <property type="entry name" value="Molybdopterin biosynthesis moea protein, domain 2"/>
    <property type="match status" value="1"/>
</dbReference>
<dbReference type="UniPathway" id="UPA00344"/>
<dbReference type="GO" id="GO:0005737">
    <property type="term" value="C:cytoplasm"/>
    <property type="evidence" value="ECO:0007669"/>
    <property type="project" value="TreeGrafter"/>
</dbReference>
<proteinExistence type="predicted"/>
<dbReference type="InterPro" id="IPR036688">
    <property type="entry name" value="MoeA_C_domain_IV_sf"/>
</dbReference>
<dbReference type="PANTHER" id="PTHR10192">
    <property type="entry name" value="MOLYBDOPTERIN BIOSYNTHESIS PROTEIN"/>
    <property type="match status" value="1"/>
</dbReference>
<evidence type="ECO:0000259" key="3">
    <source>
        <dbReference type="SMART" id="SM00852"/>
    </source>
</evidence>
<gene>
    <name evidence="4" type="ORF">EAF64_03390</name>
</gene>
<dbReference type="AlphaFoldDB" id="A0A498L045"/>
<dbReference type="InterPro" id="IPR038987">
    <property type="entry name" value="MoeA-like"/>
</dbReference>
<dbReference type="SUPFAM" id="SSF63867">
    <property type="entry name" value="MoeA C-terminal domain-like"/>
    <property type="match status" value="1"/>
</dbReference>
<dbReference type="SUPFAM" id="SSF53218">
    <property type="entry name" value="Molybdenum cofactor biosynthesis proteins"/>
    <property type="match status" value="1"/>
</dbReference>
<sequence>MTDPRESGFKDVTPLSAARERLREAVVPHDRTEAVPLSTAAGRTVAESVTARRAVPHYERAAMDGFAVRAEDTFGAGDRSPAVLRLGGHAEDGDEVVPGEAVRVHTGSELPPGSDAVVMVEQTDLVAEDVEVFDAVAEGENVAPAGEDVEAGRSLYEPGHQLRPSDIGLLKSTGVTEVECYQPPTVGVVPTGEELVQADPDPGEIIETNGLTVAQYVERWGGVPEYRNVVTDDEHALRAAIQRDLTKDVIVTTGGSSVGERDLLPSVVDDLGDVLVHGVAVKPGHPVGFGVVEDTPVIMLPGYPVACIVNALQFVRPATKWAGRMPVSGLPETEAVLDRKIASEPGVRTFARVQLDRDGLAVADSDDPPRAVPTRASGAGVLSSVALADGWVVVPEEREGIPEGERVAVQDWERYA</sequence>
<dbReference type="InterPro" id="IPR036425">
    <property type="entry name" value="MoaB/Mog-like_dom_sf"/>
</dbReference>
<keyword evidence="2" id="KW-0501">Molybdenum cofactor biosynthesis</keyword>
<keyword evidence="4" id="KW-0808">Transferase</keyword>
<dbReference type="PANTHER" id="PTHR10192:SF19">
    <property type="entry name" value="MOLYBDOPTERIN BIOSYNTHESIS PROTEIN MJ0666-RELATED"/>
    <property type="match status" value="1"/>
</dbReference>